<comment type="caution">
    <text evidence="1">The sequence shown here is derived from an EMBL/GenBank/DDBJ whole genome shotgun (WGS) entry which is preliminary data.</text>
</comment>
<dbReference type="Proteomes" id="UP000050863">
    <property type="component" value="Unassembled WGS sequence"/>
</dbReference>
<reference evidence="1 2" key="1">
    <citation type="submission" date="2014-03" db="EMBL/GenBank/DDBJ databases">
        <title>Bradyrhizobium valentinum sp. nov., isolated from effective nodules of Lupinus mariae-josephae, a lupine endemic of basic-lime soils in Eastern Spain.</title>
        <authorList>
            <person name="Duran D."/>
            <person name="Rey L."/>
            <person name="Navarro A."/>
            <person name="Busquets A."/>
            <person name="Imperial J."/>
            <person name="Ruiz-Argueso T."/>
        </authorList>
    </citation>
    <scope>NUCLEOTIDE SEQUENCE [LARGE SCALE GENOMIC DNA]</scope>
    <source>
        <strain evidence="1 2">PAC68</strain>
    </source>
</reference>
<evidence type="ECO:0000313" key="2">
    <source>
        <dbReference type="Proteomes" id="UP000050863"/>
    </source>
</evidence>
<protein>
    <submittedName>
        <fullName evidence="1">Uncharacterized protein</fullName>
    </submittedName>
</protein>
<accession>A0A0R3LJR3</accession>
<keyword evidence="2" id="KW-1185">Reference proteome</keyword>
<dbReference type="EMBL" id="LLXZ01000095">
    <property type="protein sequence ID" value="KRR07972.1"/>
    <property type="molecule type" value="Genomic_DNA"/>
</dbReference>
<organism evidence="1 2">
    <name type="scientific">Bradyrhizobium jicamae</name>
    <dbReference type="NCBI Taxonomy" id="280332"/>
    <lineage>
        <taxon>Bacteria</taxon>
        <taxon>Pseudomonadati</taxon>
        <taxon>Pseudomonadota</taxon>
        <taxon>Alphaproteobacteria</taxon>
        <taxon>Hyphomicrobiales</taxon>
        <taxon>Nitrobacteraceae</taxon>
        <taxon>Bradyrhizobium</taxon>
    </lineage>
</organism>
<dbReference type="AlphaFoldDB" id="A0A0R3LJR3"/>
<evidence type="ECO:0000313" key="1">
    <source>
        <dbReference type="EMBL" id="KRR07972.1"/>
    </source>
</evidence>
<proteinExistence type="predicted"/>
<gene>
    <name evidence="1" type="ORF">CQ12_41265</name>
</gene>
<sequence>MDCLLFRLMQAPCLMHADNRRVDHLQSDIMGAQILLFVIQADIPQTKSILAKSSPWRSQS</sequence>
<name>A0A0R3LJR3_9BRAD</name>